<evidence type="ECO:0000256" key="2">
    <source>
        <dbReference type="ARBA" id="ARBA00022525"/>
    </source>
</evidence>
<keyword evidence="4" id="KW-0812">Transmembrane</keyword>
<gene>
    <name evidence="6" type="ORF">YM304_35150</name>
</gene>
<dbReference type="Gene3D" id="2.160.20.10">
    <property type="entry name" value="Single-stranded right-handed beta-helix, Pectin lyase-like"/>
    <property type="match status" value="2"/>
</dbReference>
<accession>A0A6C7EF74</accession>
<name>A0A6C7EF74_ILUCY</name>
<dbReference type="GO" id="GO:0005576">
    <property type="term" value="C:extracellular region"/>
    <property type="evidence" value="ECO:0007669"/>
    <property type="project" value="UniProtKB-SubCell"/>
</dbReference>
<dbReference type="SMART" id="SM00710">
    <property type="entry name" value="PbH1"/>
    <property type="match status" value="6"/>
</dbReference>
<dbReference type="InterPro" id="IPR006626">
    <property type="entry name" value="PbH1"/>
</dbReference>
<dbReference type="InterPro" id="IPR052052">
    <property type="entry name" value="Polysaccharide_Lyase_9"/>
</dbReference>
<feature type="transmembrane region" description="Helical" evidence="4">
    <location>
        <begin position="64"/>
        <end position="81"/>
    </location>
</feature>
<organism evidence="6 7">
    <name type="scientific">Ilumatobacter coccineus (strain NBRC 103263 / KCTC 29153 / YM16-304)</name>
    <dbReference type="NCBI Taxonomy" id="1313172"/>
    <lineage>
        <taxon>Bacteria</taxon>
        <taxon>Bacillati</taxon>
        <taxon>Actinomycetota</taxon>
        <taxon>Acidimicrobiia</taxon>
        <taxon>Acidimicrobiales</taxon>
        <taxon>Ilumatobacteraceae</taxon>
        <taxon>Ilumatobacter</taxon>
    </lineage>
</organism>
<protein>
    <recommendedName>
        <fullName evidence="5">Right handed beta helix domain-containing protein</fullName>
    </recommendedName>
</protein>
<evidence type="ECO:0000313" key="6">
    <source>
        <dbReference type="EMBL" id="BAN03829.1"/>
    </source>
</evidence>
<comment type="subcellular location">
    <subcellularLocation>
        <location evidence="1">Secreted</location>
    </subcellularLocation>
</comment>
<dbReference type="InterPro" id="IPR011050">
    <property type="entry name" value="Pectin_lyase_fold/virulence"/>
</dbReference>
<evidence type="ECO:0000256" key="3">
    <source>
        <dbReference type="ARBA" id="ARBA00022729"/>
    </source>
</evidence>
<dbReference type="KEGG" id="aym:YM304_35150"/>
<evidence type="ECO:0000259" key="5">
    <source>
        <dbReference type="Pfam" id="PF13229"/>
    </source>
</evidence>
<keyword evidence="7" id="KW-1185">Reference proteome</keyword>
<dbReference type="Pfam" id="PF13229">
    <property type="entry name" value="Beta_helix"/>
    <property type="match status" value="1"/>
</dbReference>
<reference evidence="6 7" key="1">
    <citation type="journal article" date="2013" name="Int. J. Syst. Evol. Microbiol.">
        <title>Ilumatobacter nonamiense sp. nov. and Ilumatobacter coccineum sp. nov., isolated from seashore sand.</title>
        <authorList>
            <person name="Matsumoto A."/>
            <person name="Kasai H."/>
            <person name="Matsuo Y."/>
            <person name="Shizuri Y."/>
            <person name="Ichikawa N."/>
            <person name="Fujita N."/>
            <person name="Omura S."/>
            <person name="Takahashi Y."/>
        </authorList>
    </citation>
    <scope>NUCLEOTIDE SEQUENCE [LARGE SCALE GENOMIC DNA]</scope>
    <source>
        <strain evidence="7">NBRC 103263 / KCTC 29153 / YM16-304</strain>
    </source>
</reference>
<dbReference type="PANTHER" id="PTHR40088">
    <property type="entry name" value="PECTATE LYASE (EUROFUNG)"/>
    <property type="match status" value="1"/>
</dbReference>
<keyword evidence="2" id="KW-0964">Secreted</keyword>
<dbReference type="InterPro" id="IPR039448">
    <property type="entry name" value="Beta_helix"/>
</dbReference>
<keyword evidence="4" id="KW-1133">Transmembrane helix</keyword>
<dbReference type="PANTHER" id="PTHR40088:SF2">
    <property type="entry name" value="SECRETED SUGAR HYDROLASE"/>
    <property type="match status" value="1"/>
</dbReference>
<proteinExistence type="predicted"/>
<evidence type="ECO:0000256" key="1">
    <source>
        <dbReference type="ARBA" id="ARBA00004613"/>
    </source>
</evidence>
<feature type="domain" description="Right handed beta helix" evidence="5">
    <location>
        <begin position="355"/>
        <end position="442"/>
    </location>
</feature>
<sequence>MTNRWRLFSERSSGHRDTDAVERAAFVAAPSGCGLPTFMTTHDTIPETATLDEPRPRRCVGTRSIIAVVLAMAVLITPLAFDEGSTAHAAARTWVVAPWGDNSASGSASDPLKTVGWAVARARSGDTVVLRGGVYNEQVQVYRKTLHIRSQPGERAVLDGAVAVDDWSPSGGDWYSSGWTQQFYREVSGGVVDGDNIVAGYPDQMFIDGRTLTQVLQRSDVRPGTFFHDTDADRLWIGDDPTGARVEASKLRFGFYFNRADGSTLTDVTVRRYATEARHMAAIRAYSDNLVFSGVTSELNARIGISAIGSGIVIRDSRFVDNGHLGVHGDRLTTFVVERTAVKGNNKAGFDTFHSAGGLKVTSSRGVTIRDSDVSRNNGPGIWTDLDTEYVTISRNLVERNGRAGIEIELSRSVNVLGNVTLDNGEAGIWVLESQDIQVLHNASYDSKNAIEVEEGPRRNVRNVRVFNNVLARAKGGSLALLAVNDWTEERSAAQMGVRTGYNAYWVPSTSETANLSRWGQWPSSPAYSQDLREHQQVTGQGVGSLVDTSGSNPFVRSTDTLDYRSPSTTAAGAAVAGSAAAELGVPSGSRPRIGPLSVVVRR</sequence>
<keyword evidence="3" id="KW-0732">Signal</keyword>
<evidence type="ECO:0000256" key="4">
    <source>
        <dbReference type="SAM" id="Phobius"/>
    </source>
</evidence>
<dbReference type="Proteomes" id="UP000011863">
    <property type="component" value="Chromosome"/>
</dbReference>
<dbReference type="InterPro" id="IPR012334">
    <property type="entry name" value="Pectin_lyas_fold"/>
</dbReference>
<evidence type="ECO:0000313" key="7">
    <source>
        <dbReference type="Proteomes" id="UP000011863"/>
    </source>
</evidence>
<dbReference type="SUPFAM" id="SSF51126">
    <property type="entry name" value="Pectin lyase-like"/>
    <property type="match status" value="1"/>
</dbReference>
<dbReference type="GO" id="GO:0016837">
    <property type="term" value="F:carbon-oxygen lyase activity, acting on polysaccharides"/>
    <property type="evidence" value="ECO:0007669"/>
    <property type="project" value="TreeGrafter"/>
</dbReference>
<keyword evidence="4" id="KW-0472">Membrane</keyword>
<dbReference type="EMBL" id="AP012057">
    <property type="protein sequence ID" value="BAN03829.1"/>
    <property type="molecule type" value="Genomic_DNA"/>
</dbReference>
<dbReference type="AlphaFoldDB" id="A0A6C7EF74"/>